<accession>A0ABP2KUQ6</accession>
<dbReference type="SUPFAM" id="SSF53756">
    <property type="entry name" value="UDP-Glycosyltransferase/glycogen phosphorylase"/>
    <property type="match status" value="1"/>
</dbReference>
<protein>
    <submittedName>
        <fullName evidence="1">Conserved domain protein</fullName>
    </submittedName>
</protein>
<evidence type="ECO:0000313" key="2">
    <source>
        <dbReference type="Proteomes" id="UP000010321"/>
    </source>
</evidence>
<sequence length="167" mass="19197">MVNAGFGENIKAWHREHPEVPLHFFWDKQDEAEVCKVDDTLSFHQIDDMKFLHYMAGCRAYATTAGFESVCEAMYLGKPLLMVPAHIEQDCNAYDAARTGAGVVSDEFDLRRLLNFSENYRPDAYFRYWVQSCDRRIMHHIEAAMCLSHYPSPAFPYPCCSLSDVAL</sequence>
<dbReference type="Pfam" id="PF13528">
    <property type="entry name" value="Glyco_trans_1_3"/>
    <property type="match status" value="1"/>
</dbReference>
<dbReference type="Gene3D" id="3.40.50.2000">
    <property type="entry name" value="Glycogen Phosphorylase B"/>
    <property type="match status" value="1"/>
</dbReference>
<comment type="caution">
    <text evidence="1">The sequence shown here is derived from an EMBL/GenBank/DDBJ whole genome shotgun (WGS) entry which is preliminary data.</text>
</comment>
<organism evidence="1 2">
    <name type="scientific">Bacteroides clarus YIT 12056</name>
    <dbReference type="NCBI Taxonomy" id="762984"/>
    <lineage>
        <taxon>Bacteria</taxon>
        <taxon>Pseudomonadati</taxon>
        <taxon>Bacteroidota</taxon>
        <taxon>Bacteroidia</taxon>
        <taxon>Bacteroidales</taxon>
        <taxon>Bacteroidaceae</taxon>
        <taxon>Bacteroides</taxon>
    </lineage>
</organism>
<reference evidence="1 2" key="1">
    <citation type="submission" date="2011-02" db="EMBL/GenBank/DDBJ databases">
        <authorList>
            <person name="Weinstock G."/>
            <person name="Sodergren E."/>
            <person name="Clifton S."/>
            <person name="Fulton L."/>
            <person name="Fulton B."/>
            <person name="Courtney L."/>
            <person name="Fronick C."/>
            <person name="Harrison M."/>
            <person name="Strong C."/>
            <person name="Farmer C."/>
            <person name="Delahaunty K."/>
            <person name="Markovic C."/>
            <person name="Hall O."/>
            <person name="Minx P."/>
            <person name="Tomlinson C."/>
            <person name="Mitreva M."/>
            <person name="Hou S."/>
            <person name="Chen J."/>
            <person name="Wollam A."/>
            <person name="Pepin K.H."/>
            <person name="Johnson M."/>
            <person name="Bhonagiri V."/>
            <person name="Zhang X."/>
            <person name="Suruliraj S."/>
            <person name="Warren W."/>
            <person name="Chinwalla A."/>
            <person name="Mardis E.R."/>
            <person name="Wilson R.K."/>
        </authorList>
    </citation>
    <scope>NUCLEOTIDE SEQUENCE [LARGE SCALE GENOMIC DNA]</scope>
    <source>
        <strain evidence="1 2">YIT 12056</strain>
    </source>
</reference>
<name>A0ABP2KUQ6_9BACE</name>
<proteinExistence type="predicted"/>
<evidence type="ECO:0000313" key="1">
    <source>
        <dbReference type="EMBL" id="EGF53939.1"/>
    </source>
</evidence>
<dbReference type="Proteomes" id="UP000010321">
    <property type="component" value="Unassembled WGS sequence"/>
</dbReference>
<gene>
    <name evidence="1" type="ORF">HMPREF9445_00676</name>
</gene>
<keyword evidence="2" id="KW-1185">Reference proteome</keyword>
<dbReference type="EMBL" id="AFBM01000007">
    <property type="protein sequence ID" value="EGF53939.1"/>
    <property type="molecule type" value="Genomic_DNA"/>
</dbReference>